<dbReference type="RefSeq" id="WP_084314741.1">
    <property type="nucleotide sequence ID" value="NZ_FNIJ01000006.1"/>
</dbReference>
<accession>A0A1H0FPM1</accession>
<dbReference type="AlphaFoldDB" id="A0A1H0FPM1"/>
<dbReference type="EMBL" id="FNIJ01000006">
    <property type="protein sequence ID" value="SDN96481.1"/>
    <property type="molecule type" value="Genomic_DNA"/>
</dbReference>
<sequence length="514" mass="57001">MTAVAKDRFATEWSLLDQLPGFAAEMPEHALASFINPAIQPQALPVGLTPALPWEDELLPKELRYFVRDVADRTQCPPDFVAVALIVGISAVVGRKFSIHPKQHDDWEVVPNQWGCIIGRPSAMKSPAMKQALRPLAALEAKEREKHRDAMTEHKAAGEILDLERKSAKEKAKKLMTDGKKDAALAALTEFANDLPAPVARRYIVNDATVEKLGELLNENPNGLLLVRDELGGWLATMQTEDGAVGRAFYLECFDGNGSFVYDRIGRGTVFIESCCLSLIGGIQPSRIAPLVRGAVTGELDDGLVQRLQLAVWPDDDREWSLVDRWPNKSAKDRVDAVIERLDQMPDEPRKALHFVPEAQELFNAWYTEHMLEIRQGDIHPALQSHFMKMPQTIAGLALLFGLIDGGTEAVCMHATARALDWADYLKSHAARLYGAAINAPLMGSRLILERKEKLPEPFTPREVRLKGWAGLDSLEAVNDALATLAEHHIVIGYEVASDKGGRPSKRYVWRRAA</sequence>
<name>A0A1H0FPM1_9PSED</name>
<dbReference type="OrthoDB" id="784829at2"/>
<evidence type="ECO:0000313" key="2">
    <source>
        <dbReference type="Proteomes" id="UP000242957"/>
    </source>
</evidence>
<dbReference type="GO" id="GO:0004386">
    <property type="term" value="F:helicase activity"/>
    <property type="evidence" value="ECO:0007669"/>
    <property type="project" value="UniProtKB-KW"/>
</dbReference>
<organism evidence="1 2">
    <name type="scientific">Pseudomonas jinjuensis</name>
    <dbReference type="NCBI Taxonomy" id="198616"/>
    <lineage>
        <taxon>Bacteria</taxon>
        <taxon>Pseudomonadati</taxon>
        <taxon>Pseudomonadota</taxon>
        <taxon>Gammaproteobacteria</taxon>
        <taxon>Pseudomonadales</taxon>
        <taxon>Pseudomonadaceae</taxon>
        <taxon>Pseudomonas</taxon>
    </lineage>
</organism>
<keyword evidence="1" id="KW-0378">Hydrolase</keyword>
<keyword evidence="1" id="KW-0067">ATP-binding</keyword>
<proteinExistence type="predicted"/>
<evidence type="ECO:0000313" key="1">
    <source>
        <dbReference type="EMBL" id="SDN96481.1"/>
    </source>
</evidence>
<reference evidence="2" key="1">
    <citation type="submission" date="2016-10" db="EMBL/GenBank/DDBJ databases">
        <authorList>
            <person name="Varghese N."/>
            <person name="Submissions S."/>
        </authorList>
    </citation>
    <scope>NUCLEOTIDE SEQUENCE [LARGE SCALE GENOMIC DNA]</scope>
    <source>
        <strain evidence="2">JCM 21621</strain>
    </source>
</reference>
<keyword evidence="1" id="KW-0547">Nucleotide-binding</keyword>
<dbReference type="InterPro" id="IPR025048">
    <property type="entry name" value="DUF3987"/>
</dbReference>
<protein>
    <submittedName>
        <fullName evidence="1">Putative DNA primase/helicase</fullName>
    </submittedName>
</protein>
<keyword evidence="2" id="KW-1185">Reference proteome</keyword>
<dbReference type="Proteomes" id="UP000242957">
    <property type="component" value="Unassembled WGS sequence"/>
</dbReference>
<keyword evidence="1" id="KW-0347">Helicase</keyword>
<gene>
    <name evidence="1" type="ORF">SAMN05216193_106282</name>
</gene>
<dbReference type="Pfam" id="PF13148">
    <property type="entry name" value="DUF3987"/>
    <property type="match status" value="1"/>
</dbReference>
<dbReference type="STRING" id="198616.SAMN05216193_106282"/>